<reference evidence="3" key="1">
    <citation type="journal article" date="2010" name="Nat. Biotechnol.">
        <title>Draft genome sequence of the oilseed species Ricinus communis.</title>
        <authorList>
            <person name="Chan A.P."/>
            <person name="Crabtree J."/>
            <person name="Zhao Q."/>
            <person name="Lorenzi H."/>
            <person name="Orvis J."/>
            <person name="Puiu D."/>
            <person name="Melake-Berhan A."/>
            <person name="Jones K.M."/>
            <person name="Redman J."/>
            <person name="Chen G."/>
            <person name="Cahoon E.B."/>
            <person name="Gedil M."/>
            <person name="Stanke M."/>
            <person name="Haas B.J."/>
            <person name="Wortman J.R."/>
            <person name="Fraser-Liggett C.M."/>
            <person name="Ravel J."/>
            <person name="Rabinowicz P.D."/>
        </authorList>
    </citation>
    <scope>NUCLEOTIDE SEQUENCE [LARGE SCALE GENOMIC DNA]</scope>
    <source>
        <strain evidence="3">cv. Hale</strain>
    </source>
</reference>
<dbReference type="Proteomes" id="UP000008311">
    <property type="component" value="Unassembled WGS sequence"/>
</dbReference>
<evidence type="ECO:0000313" key="3">
    <source>
        <dbReference type="Proteomes" id="UP000008311"/>
    </source>
</evidence>
<protein>
    <recommendedName>
        <fullName evidence="1">FAF domain-containing protein</fullName>
    </recommendedName>
</protein>
<dbReference type="EMBL" id="EQ973846">
    <property type="protein sequence ID" value="EEF42395.1"/>
    <property type="molecule type" value="Genomic_DNA"/>
</dbReference>
<dbReference type="InterPro" id="IPR046431">
    <property type="entry name" value="FAF_dom"/>
</dbReference>
<dbReference type="AlphaFoldDB" id="B9S252"/>
<accession>B9S252</accession>
<organism evidence="2 3">
    <name type="scientific">Ricinus communis</name>
    <name type="common">Castor bean</name>
    <dbReference type="NCBI Taxonomy" id="3988"/>
    <lineage>
        <taxon>Eukaryota</taxon>
        <taxon>Viridiplantae</taxon>
        <taxon>Streptophyta</taxon>
        <taxon>Embryophyta</taxon>
        <taxon>Tracheophyta</taxon>
        <taxon>Spermatophyta</taxon>
        <taxon>Magnoliopsida</taxon>
        <taxon>eudicotyledons</taxon>
        <taxon>Gunneridae</taxon>
        <taxon>Pentapetalae</taxon>
        <taxon>rosids</taxon>
        <taxon>fabids</taxon>
        <taxon>Malpighiales</taxon>
        <taxon>Euphorbiaceae</taxon>
        <taxon>Acalyphoideae</taxon>
        <taxon>Acalypheae</taxon>
        <taxon>Ricinus</taxon>
    </lineage>
</organism>
<sequence length="65" mass="7614">MMVLRATKPCKSENDYPPPAAPWRLVKMYSSGRLIFRAETKKHHECFEVHRTNGWLTLNLVSTIR</sequence>
<keyword evidence="3" id="KW-1185">Reference proteome</keyword>
<dbReference type="InParanoid" id="B9S252"/>
<evidence type="ECO:0000259" key="1">
    <source>
        <dbReference type="Pfam" id="PF11250"/>
    </source>
</evidence>
<feature type="domain" description="FAF" evidence="1">
    <location>
        <begin position="22"/>
        <end position="60"/>
    </location>
</feature>
<gene>
    <name evidence="2" type="ORF">RCOM_1327450</name>
</gene>
<evidence type="ECO:0000313" key="2">
    <source>
        <dbReference type="EMBL" id="EEF42395.1"/>
    </source>
</evidence>
<name>B9S252_RICCO</name>
<proteinExistence type="predicted"/>
<dbReference type="Pfam" id="PF11250">
    <property type="entry name" value="FAF"/>
    <property type="match status" value="1"/>
</dbReference>